<sequence>MENIEFEIVNSDCSASLECCNESRVAEVQNKASIANQSNLPVAIIGAGPVGLAAAAELVCRNQRFILLEAGSAVSQNVREWGHVRLFSPWQYNVNKAAKSLLNKQGWKTPPADELPSGNEIVEQYLEPLAELPEIKPYIMLNSKVVAVSKLDTDKMKSANREQQPFVLYVESEGTTKRIVARAVMDASGTWSNPNPLYASGVWTKEERALNEHIFYGIPKMNEENQLKYKEKRVAVVGSGHSAINTLLELATLKEANPETVLYWILRKRNVEEAYGGQENDQLEARGELGSRIHQLVISNQIKVFTPFRIEELIQTDHQIQISGTLNGEYTQISGIDQLIVNTGSRPDFSIINEIRLSIDPATESVEALAPLIDPNIHSCGTVRPHGQKELQHHEKDFYIVGMKSYGRAPTFLMATGYEQVRSIAAYLSGDVETAAKVELELPETGVCSLINATNSSGESSCSTSASTTPSCCN</sequence>
<dbReference type="RefSeq" id="WP_209859685.1">
    <property type="nucleotide sequence ID" value="NZ_JAGGLD010000001.1"/>
</dbReference>
<evidence type="ECO:0000313" key="3">
    <source>
        <dbReference type="Proteomes" id="UP001519288"/>
    </source>
</evidence>
<reference evidence="2 3" key="1">
    <citation type="submission" date="2021-03" db="EMBL/GenBank/DDBJ databases">
        <title>Genomic Encyclopedia of Type Strains, Phase IV (KMG-IV): sequencing the most valuable type-strain genomes for metagenomic binning, comparative biology and taxonomic classification.</title>
        <authorList>
            <person name="Goeker M."/>
        </authorList>
    </citation>
    <scope>NUCLEOTIDE SEQUENCE [LARGE SCALE GENOMIC DNA]</scope>
    <source>
        <strain evidence="2 3">DSM 26806</strain>
    </source>
</reference>
<dbReference type="PANTHER" id="PTHR43539:SF78">
    <property type="entry name" value="FLAVIN-CONTAINING MONOOXYGENASE"/>
    <property type="match status" value="1"/>
</dbReference>
<proteinExistence type="predicted"/>
<dbReference type="SUPFAM" id="SSF51905">
    <property type="entry name" value="FAD/NAD(P)-binding domain"/>
    <property type="match status" value="1"/>
</dbReference>
<name>A0ABS4JE52_9BACL</name>
<gene>
    <name evidence="2" type="ORF">J2Z69_001007</name>
</gene>
<protein>
    <submittedName>
        <fullName evidence="2">Thioredoxin reductase</fullName>
    </submittedName>
</protein>
<dbReference type="InterPro" id="IPR050982">
    <property type="entry name" value="Auxin_biosynth/cation_transpt"/>
</dbReference>
<dbReference type="PRINTS" id="PR00368">
    <property type="entry name" value="FADPNR"/>
</dbReference>
<keyword evidence="1" id="KW-0560">Oxidoreductase</keyword>
<evidence type="ECO:0000256" key="1">
    <source>
        <dbReference type="ARBA" id="ARBA00023002"/>
    </source>
</evidence>
<dbReference type="Pfam" id="PF13738">
    <property type="entry name" value="Pyr_redox_3"/>
    <property type="match status" value="1"/>
</dbReference>
<comment type="caution">
    <text evidence="2">The sequence shown here is derived from an EMBL/GenBank/DDBJ whole genome shotgun (WGS) entry which is preliminary data.</text>
</comment>
<evidence type="ECO:0000313" key="2">
    <source>
        <dbReference type="EMBL" id="MBP1999988.1"/>
    </source>
</evidence>
<dbReference type="InterPro" id="IPR036188">
    <property type="entry name" value="FAD/NAD-bd_sf"/>
</dbReference>
<keyword evidence="3" id="KW-1185">Reference proteome</keyword>
<dbReference type="Proteomes" id="UP001519288">
    <property type="component" value="Unassembled WGS sequence"/>
</dbReference>
<organism evidence="2 3">
    <name type="scientific">Paenibacillus shirakamiensis</name>
    <dbReference type="NCBI Taxonomy" id="1265935"/>
    <lineage>
        <taxon>Bacteria</taxon>
        <taxon>Bacillati</taxon>
        <taxon>Bacillota</taxon>
        <taxon>Bacilli</taxon>
        <taxon>Bacillales</taxon>
        <taxon>Paenibacillaceae</taxon>
        <taxon>Paenibacillus</taxon>
    </lineage>
</organism>
<dbReference type="EMBL" id="JAGGLD010000001">
    <property type="protein sequence ID" value="MBP1999988.1"/>
    <property type="molecule type" value="Genomic_DNA"/>
</dbReference>
<accession>A0ABS4JE52</accession>
<dbReference type="Gene3D" id="3.50.50.60">
    <property type="entry name" value="FAD/NAD(P)-binding domain"/>
    <property type="match status" value="1"/>
</dbReference>
<dbReference type="PANTHER" id="PTHR43539">
    <property type="entry name" value="FLAVIN-BINDING MONOOXYGENASE-LIKE PROTEIN (AFU_ORTHOLOGUE AFUA_4G09220)"/>
    <property type="match status" value="1"/>
</dbReference>